<protein>
    <submittedName>
        <fullName evidence="1">Uncharacterized protein</fullName>
    </submittedName>
</protein>
<gene>
    <name evidence="1" type="ORF">PSON_ATCC_30995.1.T0060199</name>
</gene>
<dbReference type="Proteomes" id="UP000692954">
    <property type="component" value="Unassembled WGS sequence"/>
</dbReference>
<dbReference type="EMBL" id="CAJJDN010000006">
    <property type="protein sequence ID" value="CAD8052003.1"/>
    <property type="molecule type" value="Genomic_DNA"/>
</dbReference>
<accession>A0A8S1KBW8</accession>
<keyword evidence="2" id="KW-1185">Reference proteome</keyword>
<proteinExistence type="predicted"/>
<comment type="caution">
    <text evidence="1">The sequence shown here is derived from an EMBL/GenBank/DDBJ whole genome shotgun (WGS) entry which is preliminary data.</text>
</comment>
<evidence type="ECO:0000313" key="2">
    <source>
        <dbReference type="Proteomes" id="UP000692954"/>
    </source>
</evidence>
<reference evidence="1" key="1">
    <citation type="submission" date="2021-01" db="EMBL/GenBank/DDBJ databases">
        <authorList>
            <consortium name="Genoscope - CEA"/>
            <person name="William W."/>
        </authorList>
    </citation>
    <scope>NUCLEOTIDE SEQUENCE</scope>
</reference>
<sequence length="38" mass="4537">MKQLELVQVISNHLNAKQTQNWMVMKSQKEAFIIYKCI</sequence>
<organism evidence="1 2">
    <name type="scientific">Paramecium sonneborni</name>
    <dbReference type="NCBI Taxonomy" id="65129"/>
    <lineage>
        <taxon>Eukaryota</taxon>
        <taxon>Sar</taxon>
        <taxon>Alveolata</taxon>
        <taxon>Ciliophora</taxon>
        <taxon>Intramacronucleata</taxon>
        <taxon>Oligohymenophorea</taxon>
        <taxon>Peniculida</taxon>
        <taxon>Parameciidae</taxon>
        <taxon>Paramecium</taxon>
    </lineage>
</organism>
<name>A0A8S1KBW8_9CILI</name>
<evidence type="ECO:0000313" key="1">
    <source>
        <dbReference type="EMBL" id="CAD8052003.1"/>
    </source>
</evidence>
<dbReference type="AlphaFoldDB" id="A0A8S1KBW8"/>